<keyword evidence="1" id="KW-0472">Membrane</keyword>
<keyword evidence="1" id="KW-1133">Transmembrane helix</keyword>
<evidence type="ECO:0000313" key="2">
    <source>
        <dbReference type="EMBL" id="RJE17969.1"/>
    </source>
</evidence>
<evidence type="ECO:0000313" key="3">
    <source>
        <dbReference type="Proteomes" id="UP000266188"/>
    </source>
</evidence>
<dbReference type="AlphaFoldDB" id="A0A3A2Z4K0"/>
<feature type="transmembrane region" description="Helical" evidence="1">
    <location>
        <begin position="20"/>
        <end position="49"/>
    </location>
</feature>
<reference evidence="3" key="1">
    <citation type="submission" date="2017-02" db="EMBL/GenBank/DDBJ databases">
        <authorList>
            <person name="Tafer H."/>
            <person name="Lopandic K."/>
        </authorList>
    </citation>
    <scope>NUCLEOTIDE SEQUENCE [LARGE SCALE GENOMIC DNA]</scope>
    <source>
        <strain evidence="3">CBS 366.77</strain>
    </source>
</reference>
<organism evidence="2 3">
    <name type="scientific">Aspergillus sclerotialis</name>
    <dbReference type="NCBI Taxonomy" id="2070753"/>
    <lineage>
        <taxon>Eukaryota</taxon>
        <taxon>Fungi</taxon>
        <taxon>Dikarya</taxon>
        <taxon>Ascomycota</taxon>
        <taxon>Pezizomycotina</taxon>
        <taxon>Eurotiomycetes</taxon>
        <taxon>Eurotiomycetidae</taxon>
        <taxon>Eurotiales</taxon>
        <taxon>Aspergillaceae</taxon>
        <taxon>Aspergillus</taxon>
        <taxon>Aspergillus subgen. Polypaecilum</taxon>
    </lineage>
</organism>
<keyword evidence="1" id="KW-0812">Transmembrane</keyword>
<gene>
    <name evidence="2" type="ORF">PHISCL_09696</name>
</gene>
<comment type="caution">
    <text evidence="2">The sequence shown here is derived from an EMBL/GenBank/DDBJ whole genome shotgun (WGS) entry which is preliminary data.</text>
</comment>
<name>A0A3A2Z4K0_9EURO</name>
<evidence type="ECO:0000256" key="1">
    <source>
        <dbReference type="SAM" id="Phobius"/>
    </source>
</evidence>
<keyword evidence="3" id="KW-1185">Reference proteome</keyword>
<accession>A0A3A2Z4K0</accession>
<dbReference type="OrthoDB" id="4341084at2759"/>
<sequence length="276" mass="31775">MSLVKCWSTTRKILGVLLFIPYAIVLILAGFIIHPLLHAIALPYTLYYFSPNWRLMGSKHPVVDLYIQRFERLHPTLIYFVSRAYSQRQNKRPPNTLRYWPHESKHEFLLIPFLFEERHSWKFSQGAGLFALLEDAGVKRQVLWTFLRDQVESAGLATEEEKAAFARIMKKMNSHRFDGALPVAMRWSAVIGMVMGKAEKRKQKTARLRELAAPLGVPVEEASPDSVDWLVREKALVVLQGNDLTFGSNLVRFLPVWKEQKIGVAVAVGSWQLIRY</sequence>
<protein>
    <submittedName>
        <fullName evidence="2">Uncharacterized protein</fullName>
    </submittedName>
</protein>
<dbReference type="EMBL" id="MVGC01000657">
    <property type="protein sequence ID" value="RJE17969.1"/>
    <property type="molecule type" value="Genomic_DNA"/>
</dbReference>
<dbReference type="Proteomes" id="UP000266188">
    <property type="component" value="Unassembled WGS sequence"/>
</dbReference>
<proteinExistence type="predicted"/>